<evidence type="ECO:0000313" key="2">
    <source>
        <dbReference type="Proteomes" id="UP000664277"/>
    </source>
</evidence>
<protein>
    <submittedName>
        <fullName evidence="1">DUF3370 family protein</fullName>
    </submittedName>
</protein>
<dbReference type="EMBL" id="JAFLCK010000031">
    <property type="protein sequence ID" value="MBN8662116.1"/>
    <property type="molecule type" value="Genomic_DNA"/>
</dbReference>
<organism evidence="1 2">
    <name type="scientific">Candidatus Obscuribacter phosphatis</name>
    <dbReference type="NCBI Taxonomy" id="1906157"/>
    <lineage>
        <taxon>Bacteria</taxon>
        <taxon>Bacillati</taxon>
        <taxon>Candidatus Melainabacteria</taxon>
        <taxon>Candidatus Obscuribacterales</taxon>
        <taxon>Candidatus Obscuribacteraceae</taxon>
        <taxon>Candidatus Obscuribacter</taxon>
    </lineage>
</organism>
<reference evidence="1" key="1">
    <citation type="submission" date="2021-02" db="EMBL/GenBank/DDBJ databases">
        <title>Genome-Resolved Metagenomics of a Microbial Community Performing Photosynthetic Biological Nutrient Removal.</title>
        <authorList>
            <person name="Mcdaniel E.A."/>
        </authorList>
    </citation>
    <scope>NUCLEOTIDE SEQUENCE</scope>
    <source>
        <strain evidence="1">UWPOB_OBS1</strain>
    </source>
</reference>
<dbReference type="AlphaFoldDB" id="A0A8J7PA12"/>
<dbReference type="Proteomes" id="UP000664277">
    <property type="component" value="Unassembled WGS sequence"/>
</dbReference>
<dbReference type="InterPro" id="IPR021801">
    <property type="entry name" value="DUF3370"/>
</dbReference>
<comment type="caution">
    <text evidence="1">The sequence shown here is derived from an EMBL/GenBank/DDBJ whole genome shotgun (WGS) entry which is preliminary data.</text>
</comment>
<evidence type="ECO:0000313" key="1">
    <source>
        <dbReference type="EMBL" id="MBN8662116.1"/>
    </source>
</evidence>
<gene>
    <name evidence="1" type="ORF">J0M35_17240</name>
</gene>
<dbReference type="Pfam" id="PF11850">
    <property type="entry name" value="DUF3370"/>
    <property type="match status" value="1"/>
</dbReference>
<proteinExistence type="predicted"/>
<accession>A0A8J7PA12</accession>
<name>A0A8J7PA12_9BACT</name>
<sequence length="503" mass="55783">MKLCQVALFQARDLFFHLTLPMARANTRAAFGFASFSLFLTGSFNCVAAYAEQAPQSVNTAKPAEQAISFDIRSLNGKLDCQPLFNSNMPEVVPGQDGSPKVLLSTLEAGAAEFPDAHLSYRFRGKFGVFIHHINKQDQSPPKLLRLSLYAQNESAKQAHIKSLKRSTYLSQPDAPFVKDIPDLERLGESGDCQIKALYAGPGDRLSYDFATGIAQTGIAKKNYPKEDTKVVECKPLGCTLLENLDVPTRALTPALNGRSYIGWFETDRPLRLFLISSFVDNAETLGHDQPLKLALSSDRPLPRESAKHFPSNPDAKGGIIYGRVAGISKGLTFNSHNHIDIKNKALSLAFPVSTLKGGTFGLGNGSIQAAPMYRRYFDTAYRAQGNYAVYHKLSFRIENKTDCPRLVKLSFACPLKKDGKKVTNLQFLEGDLKTAPVFYRGTIKLTEDKKDTYFHIVLHRGQKAESLKELQIEPYDYKDLSLEFLYPPDATPPQAILFESAL</sequence>